<sequence>MEYLQKTKREMDIITSIEQKNHVITKYLLEKELTFKIDPFDRKAVIKKILEGGEKILVQLSNVEDSPEDNSFILYMILAKYIQIECILLQKLEKSIFALKVDKLAIARKNRNAQRFPVKPGSVYITNVVSSKTVIEANMFNIPTLVKVNFEDYKNRLKQRTKDIVNIDTFRPGLDRKFEIVKKTFKYLLIENTQDANSYKSDTQGRINYEREVDDDLTSCFKKYKDQKIISELIVPIIYTNHQDEQIPIGYFLIQSKDQNLTEAYAKEIQIQAKDMVERIKESNTMKTTERFQILEASKDGIKVKIDHPHLIETLPKQDAFVFDIFFKMQAPFTVHGLIRWFTKDANNHLILGIELSGKSDLPGERARYESNIAALNKEQSASLK</sequence>
<reference evidence="1 2" key="1">
    <citation type="journal article" date="2019" name="PLoS Negl. Trop. Dis.">
        <title>Revisiting the worldwide diversity of Leptospira species in the environment.</title>
        <authorList>
            <person name="Vincent A.T."/>
            <person name="Schiettekatte O."/>
            <person name="Bourhy P."/>
            <person name="Veyrier F.J."/>
            <person name="Picardeau M."/>
        </authorList>
    </citation>
    <scope>NUCLEOTIDE SEQUENCE [LARGE SCALE GENOMIC DNA]</scope>
    <source>
        <strain evidence="1 2">201702445</strain>
    </source>
</reference>
<dbReference type="AlphaFoldDB" id="A0A6N4QSA4"/>
<dbReference type="Pfam" id="PF07614">
    <property type="entry name" value="DUF1577"/>
    <property type="match status" value="1"/>
</dbReference>
<proteinExistence type="predicted"/>
<gene>
    <name evidence="1" type="ORF">EHQ83_08325</name>
</gene>
<evidence type="ECO:0000313" key="1">
    <source>
        <dbReference type="EMBL" id="TGL85305.1"/>
    </source>
</evidence>
<dbReference type="InterPro" id="IPR011471">
    <property type="entry name" value="DUF1577"/>
</dbReference>
<name>A0A6N4QSA4_9LEPT</name>
<accession>A0A6N4QSA4</accession>
<dbReference type="EMBL" id="RQGM01000030">
    <property type="protein sequence ID" value="TGL85305.1"/>
    <property type="molecule type" value="Genomic_DNA"/>
</dbReference>
<organism evidence="1 2">
    <name type="scientific">Leptospira yasudae</name>
    <dbReference type="NCBI Taxonomy" id="2202201"/>
    <lineage>
        <taxon>Bacteria</taxon>
        <taxon>Pseudomonadati</taxon>
        <taxon>Spirochaetota</taxon>
        <taxon>Spirochaetia</taxon>
        <taxon>Leptospirales</taxon>
        <taxon>Leptospiraceae</taxon>
        <taxon>Leptospira</taxon>
    </lineage>
</organism>
<comment type="caution">
    <text evidence="1">The sequence shown here is derived from an EMBL/GenBank/DDBJ whole genome shotgun (WGS) entry which is preliminary data.</text>
</comment>
<dbReference type="Proteomes" id="UP000297613">
    <property type="component" value="Unassembled WGS sequence"/>
</dbReference>
<dbReference type="RefSeq" id="WP_135571805.1">
    <property type="nucleotide sequence ID" value="NZ_RQGK01000072.1"/>
</dbReference>
<protein>
    <submittedName>
        <fullName evidence="1">DUF1577 domain-containing protein</fullName>
    </submittedName>
</protein>
<evidence type="ECO:0000313" key="2">
    <source>
        <dbReference type="Proteomes" id="UP000297613"/>
    </source>
</evidence>